<reference evidence="2" key="1">
    <citation type="submission" date="2020-04" db="EMBL/GenBank/DDBJ databases">
        <authorList>
            <person name="Neveu A P."/>
        </authorList>
    </citation>
    <scope>NUCLEOTIDE SEQUENCE</scope>
    <source>
        <tissue evidence="2">Whole embryo</tissue>
    </source>
</reference>
<dbReference type="AlphaFoldDB" id="A0A6F9DIZ1"/>
<evidence type="ECO:0000256" key="1">
    <source>
        <dbReference type="SAM" id="MobiDB-lite"/>
    </source>
</evidence>
<proteinExistence type="evidence at transcript level"/>
<gene>
    <name evidence="2" type="primary">LOC100184462</name>
</gene>
<evidence type="ECO:0000313" key="2">
    <source>
        <dbReference type="EMBL" id="CAB3262875.1"/>
    </source>
</evidence>
<organism evidence="2">
    <name type="scientific">Phallusia mammillata</name>
    <dbReference type="NCBI Taxonomy" id="59560"/>
    <lineage>
        <taxon>Eukaryota</taxon>
        <taxon>Metazoa</taxon>
        <taxon>Chordata</taxon>
        <taxon>Tunicata</taxon>
        <taxon>Ascidiacea</taxon>
        <taxon>Phlebobranchia</taxon>
        <taxon>Ascidiidae</taxon>
        <taxon>Phallusia</taxon>
    </lineage>
</organism>
<feature type="region of interest" description="Disordered" evidence="1">
    <location>
        <begin position="163"/>
        <end position="210"/>
    </location>
</feature>
<protein>
    <submittedName>
        <fullName evidence="2">Uncharacterized protein LOC100184462</fullName>
    </submittedName>
</protein>
<accession>A0A6F9DIZ1</accession>
<feature type="compositionally biased region" description="Basic and acidic residues" evidence="1">
    <location>
        <begin position="163"/>
        <end position="177"/>
    </location>
</feature>
<sequence length="210" mass="22926">METQLASAIWVPTFCHLNTPVSYHDTSPVAKQQFIHPAMLPGQQLIIPPANGHVMVHAPQQVVPILPQEAQSLLPCHDFLSQKLLIHPLQYLPSGAAPTTPTLYDASNQHAITKLQQIHSHLTTDGLSSAIHKTQRRKKVSPSAKRRSRLRLIAFLEAKKEKCRSGSCDGEKTDDRISANSSPVNSNSDSDVTTTTSDASDLGSNEQAEN</sequence>
<feature type="compositionally biased region" description="Low complexity" evidence="1">
    <location>
        <begin position="178"/>
        <end position="201"/>
    </location>
</feature>
<dbReference type="EMBL" id="LR787013">
    <property type="protein sequence ID" value="CAB3262875.1"/>
    <property type="molecule type" value="mRNA"/>
</dbReference>
<name>A0A6F9DIZ1_9ASCI</name>